<evidence type="ECO:0000256" key="1">
    <source>
        <dbReference type="SAM" id="MobiDB-lite"/>
    </source>
</evidence>
<feature type="region of interest" description="Disordered" evidence="1">
    <location>
        <begin position="1"/>
        <end position="35"/>
    </location>
</feature>
<dbReference type="EMBL" id="MF185725">
    <property type="protein sequence ID" value="ASX99175.1"/>
    <property type="molecule type" value="Genomic_DNA"/>
</dbReference>
<evidence type="ECO:0000313" key="2">
    <source>
        <dbReference type="EMBL" id="ASX99175.1"/>
    </source>
</evidence>
<evidence type="ECO:0000313" key="3">
    <source>
        <dbReference type="Proteomes" id="UP000222263"/>
    </source>
</evidence>
<accession>A0A286N468</accession>
<protein>
    <submittedName>
        <fullName evidence="2">Uncharacterized protein</fullName>
    </submittedName>
</protein>
<organism evidence="2 3">
    <name type="scientific">Arthrobacter phage Tophat</name>
    <dbReference type="NCBI Taxonomy" id="2015838"/>
    <lineage>
        <taxon>Viruses</taxon>
        <taxon>Duplodnaviria</taxon>
        <taxon>Heunggongvirae</taxon>
        <taxon>Uroviricota</taxon>
        <taxon>Caudoviricetes</taxon>
        <taxon>Klausavirus</taxon>
        <taxon>Klausavirus princesstrina</taxon>
    </lineage>
</organism>
<proteinExistence type="predicted"/>
<reference evidence="2 3" key="1">
    <citation type="submission" date="2017-06" db="EMBL/GenBank/DDBJ databases">
        <authorList>
            <person name="Evans A.S."/>
            <person name="Bidlack C."/>
            <person name="Christian S."/>
            <person name="Everett M."/>
            <person name="Kirby R."/>
            <person name="Kozick Z."/>
            <person name="O'Brien M.C."/>
            <person name="Sheridan S."/>
            <person name="Stamatos N."/>
            <person name="Pizzorno M."/>
            <person name="Stowe E."/>
            <person name="Krukonis G."/>
            <person name="Stoner T.H."/>
            <person name="Garlena R.A."/>
            <person name="Russell D.A."/>
            <person name="Pope W.H."/>
            <person name="Jacobs-Sera D."/>
            <person name="Hatfull G.F."/>
        </authorList>
    </citation>
    <scope>NUCLEOTIDE SEQUENCE [LARGE SCALE GENOMIC DNA]</scope>
</reference>
<gene>
    <name evidence="2" type="primary">55</name>
    <name evidence="2" type="ORF">SEA_TOPHAT_55</name>
</gene>
<dbReference type="Proteomes" id="UP000222263">
    <property type="component" value="Segment"/>
</dbReference>
<name>A0A286N468_9CAUD</name>
<sequence>MLAGLAPLPPPCERVHPSPGTNQVRTLRKGSQMKVQRVRNGEIDPDGLDVPHGTEVFVTCTMGAIKLVEDEFSGVLYVSHIRGGVVVTDE</sequence>